<name>A0A195EX12_9HYME</name>
<evidence type="ECO:0000313" key="1">
    <source>
        <dbReference type="EMBL" id="KYN32419.1"/>
    </source>
</evidence>
<reference evidence="1 2" key="1">
    <citation type="submission" date="2016-03" db="EMBL/GenBank/DDBJ databases">
        <title>Trachymyrmex septentrionalis WGS genome.</title>
        <authorList>
            <person name="Nygaard S."/>
            <person name="Hu H."/>
            <person name="Boomsma J."/>
            <person name="Zhang G."/>
        </authorList>
    </citation>
    <scope>NUCLEOTIDE SEQUENCE [LARGE SCALE GENOMIC DNA]</scope>
    <source>
        <strain evidence="1">Tsep2-gDNA-1</strain>
        <tissue evidence="1">Whole body</tissue>
    </source>
</reference>
<dbReference type="Proteomes" id="UP000078541">
    <property type="component" value="Unassembled WGS sequence"/>
</dbReference>
<protein>
    <submittedName>
        <fullName evidence="1">Uncharacterized protein</fullName>
    </submittedName>
</protein>
<dbReference type="AlphaFoldDB" id="A0A195EX12"/>
<accession>A0A195EX12</accession>
<organism evidence="1 2">
    <name type="scientific">Trachymyrmex septentrionalis</name>
    <dbReference type="NCBI Taxonomy" id="34720"/>
    <lineage>
        <taxon>Eukaryota</taxon>
        <taxon>Metazoa</taxon>
        <taxon>Ecdysozoa</taxon>
        <taxon>Arthropoda</taxon>
        <taxon>Hexapoda</taxon>
        <taxon>Insecta</taxon>
        <taxon>Pterygota</taxon>
        <taxon>Neoptera</taxon>
        <taxon>Endopterygota</taxon>
        <taxon>Hymenoptera</taxon>
        <taxon>Apocrita</taxon>
        <taxon>Aculeata</taxon>
        <taxon>Formicoidea</taxon>
        <taxon>Formicidae</taxon>
        <taxon>Myrmicinae</taxon>
        <taxon>Trachymyrmex</taxon>
    </lineage>
</organism>
<keyword evidence="2" id="KW-1185">Reference proteome</keyword>
<evidence type="ECO:0000313" key="2">
    <source>
        <dbReference type="Proteomes" id="UP000078541"/>
    </source>
</evidence>
<gene>
    <name evidence="1" type="ORF">ALC56_13276</name>
</gene>
<proteinExistence type="predicted"/>
<sequence length="66" mass="7787">MFFLLMGLILEKNRDNCKRVKIMFQEHLHHGLHINIIVNNMNVTFTRITVKDTFRGNKTKICSSIL</sequence>
<dbReference type="EMBL" id="KQ981953">
    <property type="protein sequence ID" value="KYN32419.1"/>
    <property type="molecule type" value="Genomic_DNA"/>
</dbReference>